<feature type="region of interest" description="Disordered" evidence="1">
    <location>
        <begin position="27"/>
        <end position="52"/>
    </location>
</feature>
<sequence>MRFSYSMILRSRKPIFSLRIFFLPCASTSPSPPSLSSSSWFSSDDEDDPSSFLPISTPASASTFGHPIALANFFQSKHEPTIIVQMKM</sequence>
<reference evidence="2" key="1">
    <citation type="submission" date="2018-01" db="EMBL/GenBank/DDBJ databases">
        <title>An insight into the sialome of Amazonian anophelines.</title>
        <authorList>
            <person name="Ribeiro J.M."/>
            <person name="Scarpassa V."/>
            <person name="Calvo E."/>
        </authorList>
    </citation>
    <scope>NUCLEOTIDE SEQUENCE</scope>
    <source>
        <tissue evidence="2">Salivary glands</tissue>
    </source>
</reference>
<proteinExistence type="predicted"/>
<name>A0A2M4B344_9DIPT</name>
<protein>
    <submittedName>
        <fullName evidence="2">Putative secreted protein</fullName>
    </submittedName>
</protein>
<organism evidence="2">
    <name type="scientific">Anopheles triannulatus</name>
    <dbReference type="NCBI Taxonomy" id="58253"/>
    <lineage>
        <taxon>Eukaryota</taxon>
        <taxon>Metazoa</taxon>
        <taxon>Ecdysozoa</taxon>
        <taxon>Arthropoda</taxon>
        <taxon>Hexapoda</taxon>
        <taxon>Insecta</taxon>
        <taxon>Pterygota</taxon>
        <taxon>Neoptera</taxon>
        <taxon>Endopterygota</taxon>
        <taxon>Diptera</taxon>
        <taxon>Nematocera</taxon>
        <taxon>Culicoidea</taxon>
        <taxon>Culicidae</taxon>
        <taxon>Anophelinae</taxon>
        <taxon>Anopheles</taxon>
    </lineage>
</organism>
<evidence type="ECO:0000256" key="1">
    <source>
        <dbReference type="SAM" id="MobiDB-lite"/>
    </source>
</evidence>
<evidence type="ECO:0000313" key="2">
    <source>
        <dbReference type="EMBL" id="MBW47479.1"/>
    </source>
</evidence>
<dbReference type="EMBL" id="GGFK01014158">
    <property type="protein sequence ID" value="MBW47479.1"/>
    <property type="molecule type" value="Transcribed_RNA"/>
</dbReference>
<accession>A0A2M4B344</accession>
<dbReference type="AlphaFoldDB" id="A0A2M4B344"/>